<evidence type="ECO:0000313" key="2">
    <source>
        <dbReference type="EMBL" id="KAB7890092.1"/>
    </source>
</evidence>
<comment type="caution">
    <text evidence="3">The sequence shown here is derived from an EMBL/GenBank/DDBJ whole genome shotgun (WGS) entry which is preliminary data.</text>
</comment>
<evidence type="ECO:0008006" key="6">
    <source>
        <dbReference type="Google" id="ProtNLM"/>
    </source>
</evidence>
<feature type="transmembrane region" description="Helical" evidence="1">
    <location>
        <begin position="67"/>
        <end position="90"/>
    </location>
</feature>
<keyword evidence="1" id="KW-0472">Membrane</keyword>
<keyword evidence="4" id="KW-1185">Reference proteome</keyword>
<dbReference type="EMBL" id="WFKK01000003">
    <property type="protein sequence ID" value="KAB7890790.1"/>
    <property type="molecule type" value="Genomic_DNA"/>
</dbReference>
<dbReference type="Proteomes" id="UP000461010">
    <property type="component" value="Unassembled WGS sequence"/>
</dbReference>
<protein>
    <recommendedName>
        <fullName evidence="6">Tetratricopeptide repeat protein</fullName>
    </recommendedName>
</protein>
<keyword evidence="1" id="KW-0812">Transmembrane</keyword>
<name>A0A6L4WVT3_9BACT</name>
<keyword evidence="1" id="KW-1133">Transmembrane helix</keyword>
<accession>A0A6L4WVT3</accession>
<feature type="transmembrane region" description="Helical" evidence="1">
    <location>
        <begin position="110"/>
        <end position="130"/>
    </location>
</feature>
<sequence>MVKQNSCNIYTSSLCQTQRKKKSESIILKRDNELYITFCEEDSFETFESDLSKITGSSFFYSIKKKFSATFISVVSVIVLMFGFISASIYEDLFKKIIFELPFPWEFSDTVSLIFVIVFFIGLVMMPSLLDGEGDEFKNILSSWFNKDVKKLKRLKLAFSLFDKKTPINLYNFDVVNNEHWVFNLLLKVLILRFNTINLYIRNDQIQSFEKKLNTLGALNIEVFKAKEISSTCDIEFLLSNKEQKLYSLMQLSSSKLLKSKDKKTFISFELFEYCGKNFFEEEKNSKHQLISGFQNFINRSFDDFKFIAQEKSQQIYFTSNSKFKDLQEEEKRLAYYLRNHIEECVSYFNNPISLLILYYYVKDIVLDEKRTILILEKFILTVEKQQQYELIDDFWFDIAGEMFDSSSIETFETTTNSFYRKLSIKSLNKLIFLFERNGYFEQAVLLAKYLYEINPNKYSVSICSLHERMGQFEKAYESLPSNLNLGKNKKPSEIEVRYFQRKAWIIVSQRKDTLKQEGLEALSSLKELIFSHNEDNEPLWLWHYYNIKANYAEWNEDYSASIKNYKKCLSIPALGAFEYGATFVNIAIAYRFKYLTSNTQKLDIINKSIKLGNLGVYLKQTVGDRDEMPVVLHNQALNLLCKILNSNNSKDSNEKLCKEIINITDDAISILDKTSSIKRLGMLLIENYIAKSILEKETSELKQRLEKHINLLDENEIKQLLELYKKFIISDKISNLEFLDKL</sequence>
<gene>
    <name evidence="2" type="ORF">GBG18_09650</name>
    <name evidence="3" type="ORF">GBG19_01905</name>
</gene>
<reference evidence="4 5" key="1">
    <citation type="submission" date="2019-10" db="EMBL/GenBank/DDBJ databases">
        <title>Poseidonibacter ostreae sp. nov., isolated from the gut of the Ostrea denselamellosa.</title>
        <authorList>
            <person name="Choi A."/>
        </authorList>
    </citation>
    <scope>NUCLEOTIDE SEQUENCE [LARGE SCALE GENOMIC DNA]</scope>
    <source>
        <strain evidence="3 5">SJOD-M-33</strain>
        <strain evidence="2 4">SJOD-M-5</strain>
    </source>
</reference>
<evidence type="ECO:0000313" key="5">
    <source>
        <dbReference type="Proteomes" id="UP000472839"/>
    </source>
</evidence>
<evidence type="ECO:0000313" key="4">
    <source>
        <dbReference type="Proteomes" id="UP000461010"/>
    </source>
</evidence>
<evidence type="ECO:0000313" key="3">
    <source>
        <dbReference type="EMBL" id="KAB7890790.1"/>
    </source>
</evidence>
<dbReference type="AlphaFoldDB" id="A0A6L4WVT3"/>
<dbReference type="Proteomes" id="UP000472839">
    <property type="component" value="Unassembled WGS sequence"/>
</dbReference>
<proteinExistence type="predicted"/>
<evidence type="ECO:0000256" key="1">
    <source>
        <dbReference type="SAM" id="Phobius"/>
    </source>
</evidence>
<dbReference type="EMBL" id="WFKJ01000028">
    <property type="protein sequence ID" value="KAB7890092.1"/>
    <property type="molecule type" value="Genomic_DNA"/>
</dbReference>
<organism evidence="3 5">
    <name type="scientific">Poseidonibacter ostreae</name>
    <dbReference type="NCBI Taxonomy" id="2654171"/>
    <lineage>
        <taxon>Bacteria</taxon>
        <taxon>Pseudomonadati</taxon>
        <taxon>Campylobacterota</taxon>
        <taxon>Epsilonproteobacteria</taxon>
        <taxon>Campylobacterales</taxon>
        <taxon>Arcobacteraceae</taxon>
        <taxon>Poseidonibacter</taxon>
    </lineage>
</organism>